<name>A0A9Q0GRH8_9MAGN</name>
<organism evidence="5 6">
    <name type="scientific">Protea cynaroides</name>
    <dbReference type="NCBI Taxonomy" id="273540"/>
    <lineage>
        <taxon>Eukaryota</taxon>
        <taxon>Viridiplantae</taxon>
        <taxon>Streptophyta</taxon>
        <taxon>Embryophyta</taxon>
        <taxon>Tracheophyta</taxon>
        <taxon>Spermatophyta</taxon>
        <taxon>Magnoliopsida</taxon>
        <taxon>Proteales</taxon>
        <taxon>Proteaceae</taxon>
        <taxon>Protea</taxon>
    </lineage>
</organism>
<sequence length="547" mass="63295">MMAIRILLSRNRSLYRILFQPLHFQIAQSHRIGLYVFSACASDLSAPTFGFRSSLFQRLSLQTIGLDPNLSSADYVNEICRVLSDFRSPHHDIESALACFSGEISTDLVEQVLKRCRNLSFSAHRFFMWAKKLPGFIHSRESCHILVDILGSSKQFALIWDFLSEMKDGGDEIKQEIFWIVFRAYCRADLPMDAIRAYKRMQDFGPKPSIEDLDKLLFMLCKRKHVKHAQEFFNGVKLELPPSEKTYSILMSGWGEIGNSSEAWKLFDEMLERKCPIDVTAYNTLLGCLCRDGKTEEANKLFREMGSHGLQPDVCSYSIFIRAYCEANDAHSALRVLDRMRRYSLAPNVFTFNCIIKLFCKTDRVDDAYLLLDEMFEKEVIPDAWSYNAILAFHCDRCEVNQALKLINRMDKDSCLPDYHTYNMVLKMLIRVGRVDRATEIWESMERRGFYPSVSTYSVMIHGFCKKKNGFEDACRYFEMMIDEGIPPYLSTCNMLRDHLLQLGFQEKTHILAEKMRQSTSCSIKELSSTMEEAPARSRSNQKNLKL</sequence>
<evidence type="ECO:0000256" key="3">
    <source>
        <dbReference type="PROSITE-ProRule" id="PRU00708"/>
    </source>
</evidence>
<dbReference type="Gene3D" id="1.25.40.10">
    <property type="entry name" value="Tetratricopeptide repeat domain"/>
    <property type="match status" value="4"/>
</dbReference>
<evidence type="ECO:0000256" key="2">
    <source>
        <dbReference type="ARBA" id="ARBA00022737"/>
    </source>
</evidence>
<dbReference type="InterPro" id="IPR011990">
    <property type="entry name" value="TPR-like_helical_dom_sf"/>
</dbReference>
<protein>
    <recommendedName>
        <fullName evidence="7">Pentatricopeptide repeat-containing protein</fullName>
    </recommendedName>
</protein>
<accession>A0A9Q0GRH8</accession>
<dbReference type="PROSITE" id="PS51375">
    <property type="entry name" value="PPR"/>
    <property type="match status" value="8"/>
</dbReference>
<keyword evidence="6" id="KW-1185">Reference proteome</keyword>
<evidence type="ECO:0000313" key="6">
    <source>
        <dbReference type="Proteomes" id="UP001141806"/>
    </source>
</evidence>
<dbReference type="OrthoDB" id="185373at2759"/>
<dbReference type="Proteomes" id="UP001141806">
    <property type="component" value="Unassembled WGS sequence"/>
</dbReference>
<feature type="region of interest" description="Disordered" evidence="4">
    <location>
        <begin position="526"/>
        <end position="547"/>
    </location>
</feature>
<dbReference type="AlphaFoldDB" id="A0A9Q0GRH8"/>
<comment type="similarity">
    <text evidence="1">Belongs to the PPR family. P subfamily.</text>
</comment>
<feature type="repeat" description="PPR" evidence="3">
    <location>
        <begin position="348"/>
        <end position="382"/>
    </location>
</feature>
<feature type="repeat" description="PPR" evidence="3">
    <location>
        <begin position="383"/>
        <end position="417"/>
    </location>
</feature>
<feature type="repeat" description="PPR" evidence="3">
    <location>
        <begin position="278"/>
        <end position="312"/>
    </location>
</feature>
<feature type="repeat" description="PPR" evidence="3">
    <location>
        <begin position="174"/>
        <end position="208"/>
    </location>
</feature>
<feature type="repeat" description="PPR" evidence="3">
    <location>
        <begin position="418"/>
        <end position="452"/>
    </location>
</feature>
<gene>
    <name evidence="5" type="ORF">NE237_028608</name>
</gene>
<feature type="repeat" description="PPR" evidence="3">
    <location>
        <begin position="243"/>
        <end position="277"/>
    </location>
</feature>
<dbReference type="Pfam" id="PF13041">
    <property type="entry name" value="PPR_2"/>
    <property type="match status" value="3"/>
</dbReference>
<feature type="repeat" description="PPR" evidence="3">
    <location>
        <begin position="313"/>
        <end position="347"/>
    </location>
</feature>
<keyword evidence="2" id="KW-0677">Repeat</keyword>
<dbReference type="NCBIfam" id="TIGR00756">
    <property type="entry name" value="PPR"/>
    <property type="match status" value="7"/>
</dbReference>
<reference evidence="5" key="1">
    <citation type="journal article" date="2023" name="Plant J.">
        <title>The genome of the king protea, Protea cynaroides.</title>
        <authorList>
            <person name="Chang J."/>
            <person name="Duong T.A."/>
            <person name="Schoeman C."/>
            <person name="Ma X."/>
            <person name="Roodt D."/>
            <person name="Barker N."/>
            <person name="Li Z."/>
            <person name="Van de Peer Y."/>
            <person name="Mizrachi E."/>
        </authorList>
    </citation>
    <scope>NUCLEOTIDE SEQUENCE</scope>
    <source>
        <tissue evidence="5">Young leaves</tissue>
    </source>
</reference>
<dbReference type="InterPro" id="IPR002885">
    <property type="entry name" value="PPR_rpt"/>
</dbReference>
<comment type="caution">
    <text evidence="5">The sequence shown here is derived from an EMBL/GenBank/DDBJ whole genome shotgun (WGS) entry which is preliminary data.</text>
</comment>
<evidence type="ECO:0000256" key="4">
    <source>
        <dbReference type="SAM" id="MobiDB-lite"/>
    </source>
</evidence>
<evidence type="ECO:0008006" key="7">
    <source>
        <dbReference type="Google" id="ProtNLM"/>
    </source>
</evidence>
<evidence type="ECO:0000313" key="5">
    <source>
        <dbReference type="EMBL" id="KAJ4951776.1"/>
    </source>
</evidence>
<dbReference type="EMBL" id="JAMYWD010000012">
    <property type="protein sequence ID" value="KAJ4951776.1"/>
    <property type="molecule type" value="Genomic_DNA"/>
</dbReference>
<evidence type="ECO:0000256" key="1">
    <source>
        <dbReference type="ARBA" id="ARBA00007626"/>
    </source>
</evidence>
<feature type="repeat" description="PPR" evidence="3">
    <location>
        <begin position="453"/>
        <end position="488"/>
    </location>
</feature>
<proteinExistence type="inferred from homology"/>
<feature type="compositionally biased region" description="Polar residues" evidence="4">
    <location>
        <begin position="538"/>
        <end position="547"/>
    </location>
</feature>
<dbReference type="SUPFAM" id="SSF48452">
    <property type="entry name" value="TPR-like"/>
    <property type="match status" value="1"/>
</dbReference>
<dbReference type="Pfam" id="PF01535">
    <property type="entry name" value="PPR"/>
    <property type="match status" value="2"/>
</dbReference>
<dbReference type="PANTHER" id="PTHR47941">
    <property type="entry name" value="PENTATRICOPEPTIDE REPEAT-CONTAINING PROTEIN 3, MITOCHONDRIAL"/>
    <property type="match status" value="1"/>
</dbReference>